<feature type="domain" description="DUF218" evidence="2">
    <location>
        <begin position="100"/>
        <end position="242"/>
    </location>
</feature>
<dbReference type="GO" id="GO:0005886">
    <property type="term" value="C:plasma membrane"/>
    <property type="evidence" value="ECO:0007669"/>
    <property type="project" value="TreeGrafter"/>
</dbReference>
<evidence type="ECO:0000313" key="4">
    <source>
        <dbReference type="Proteomes" id="UP000240608"/>
    </source>
</evidence>
<feature type="transmembrane region" description="Helical" evidence="1">
    <location>
        <begin position="36"/>
        <end position="59"/>
    </location>
</feature>
<dbReference type="PANTHER" id="PTHR30336:SF4">
    <property type="entry name" value="ENVELOPE BIOGENESIS FACTOR ELYC"/>
    <property type="match status" value="1"/>
</dbReference>
<keyword evidence="1" id="KW-1133">Transmembrane helix</keyword>
<sequence length="252" mass="29030">MFFILSKTLSYLFLPTTIIGLCWLTYFLFRRKKWSKYAAITGFLLFIIFTNDFLANSLLKHWETDPLPMKEIEDKNYTYGVLLTGMTNTQKLPDDRVYFHQNADRLLQAMMLFKQGIIDTLYISGGGATALRSDLQEAKVILNYLKSINFPLDRVKIEIESRNTVESAQLASNYISNNYPILLITSASHMPRASACFEKEGYEVVRFPTVFLTVDDAISPAMFIPSIDALKKWHILFKEWMGYSAYKLAGYI</sequence>
<feature type="transmembrane region" description="Helical" evidence="1">
    <location>
        <begin position="12"/>
        <end position="29"/>
    </location>
</feature>
<reference evidence="3 4" key="1">
    <citation type="submission" date="2018-03" db="EMBL/GenBank/DDBJ databases">
        <title>Cross-interface Injection: A General Nanoliter Liquid Handling Method Applied to Single Cells Genome Amplification Automated Nanoliter Liquid Handling Applied to Single Cell Multiple Displacement Amplification.</title>
        <authorList>
            <person name="Yun J."/>
            <person name="Xu P."/>
            <person name="Xu J."/>
            <person name="Dai X."/>
            <person name="Wang Y."/>
            <person name="Zheng X."/>
            <person name="Cao C."/>
            <person name="Yi Q."/>
            <person name="Zhu Y."/>
            <person name="Wang L."/>
            <person name="Dong Z."/>
            <person name="Huang Y."/>
            <person name="Huang L."/>
            <person name="Du W."/>
        </authorList>
    </citation>
    <scope>NUCLEOTIDE SEQUENCE [LARGE SCALE GENOMIC DNA]</scope>
    <source>
        <strain evidence="3 4">Z-D1-2</strain>
    </source>
</reference>
<dbReference type="AlphaFoldDB" id="A0A2T4DSS4"/>
<protein>
    <recommendedName>
        <fullName evidence="2">DUF218 domain-containing protein</fullName>
    </recommendedName>
</protein>
<proteinExistence type="predicted"/>
<name>A0A2T4DSS4_9BACT</name>
<evidence type="ECO:0000256" key="1">
    <source>
        <dbReference type="SAM" id="Phobius"/>
    </source>
</evidence>
<keyword evidence="1" id="KW-0472">Membrane</keyword>
<dbReference type="Gene3D" id="3.40.50.620">
    <property type="entry name" value="HUPs"/>
    <property type="match status" value="1"/>
</dbReference>
<evidence type="ECO:0000259" key="2">
    <source>
        <dbReference type="Pfam" id="PF02698"/>
    </source>
</evidence>
<dbReference type="Pfam" id="PF02698">
    <property type="entry name" value="DUF218"/>
    <property type="match status" value="1"/>
</dbReference>
<dbReference type="InterPro" id="IPR051599">
    <property type="entry name" value="Cell_Envelope_Assoc"/>
</dbReference>
<dbReference type="GO" id="GO:0043164">
    <property type="term" value="P:Gram-negative-bacterium-type cell wall biogenesis"/>
    <property type="evidence" value="ECO:0007669"/>
    <property type="project" value="TreeGrafter"/>
</dbReference>
<keyword evidence="1" id="KW-0812">Transmembrane</keyword>
<dbReference type="EMBL" id="PYVU01000037">
    <property type="protein sequence ID" value="PTB96758.1"/>
    <property type="molecule type" value="Genomic_DNA"/>
</dbReference>
<organism evidence="3 4">
    <name type="scientific">Marivirga lumbricoides</name>
    <dbReference type="NCBI Taxonomy" id="1046115"/>
    <lineage>
        <taxon>Bacteria</taxon>
        <taxon>Pseudomonadati</taxon>
        <taxon>Bacteroidota</taxon>
        <taxon>Cytophagia</taxon>
        <taxon>Cytophagales</taxon>
        <taxon>Marivirgaceae</taxon>
        <taxon>Marivirga</taxon>
    </lineage>
</organism>
<evidence type="ECO:0000313" key="3">
    <source>
        <dbReference type="EMBL" id="PTB96758.1"/>
    </source>
</evidence>
<dbReference type="Proteomes" id="UP000240608">
    <property type="component" value="Unassembled WGS sequence"/>
</dbReference>
<dbReference type="CDD" id="cd06259">
    <property type="entry name" value="YdcF-like"/>
    <property type="match status" value="1"/>
</dbReference>
<gene>
    <name evidence="3" type="ORF">C9994_05955</name>
</gene>
<dbReference type="InterPro" id="IPR014729">
    <property type="entry name" value="Rossmann-like_a/b/a_fold"/>
</dbReference>
<dbReference type="PANTHER" id="PTHR30336">
    <property type="entry name" value="INNER MEMBRANE PROTEIN, PROBABLE PERMEASE"/>
    <property type="match status" value="1"/>
</dbReference>
<dbReference type="InterPro" id="IPR003848">
    <property type="entry name" value="DUF218"/>
</dbReference>
<dbReference type="GO" id="GO:0000270">
    <property type="term" value="P:peptidoglycan metabolic process"/>
    <property type="evidence" value="ECO:0007669"/>
    <property type="project" value="TreeGrafter"/>
</dbReference>
<accession>A0A2T4DSS4</accession>
<comment type="caution">
    <text evidence="3">The sequence shown here is derived from an EMBL/GenBank/DDBJ whole genome shotgun (WGS) entry which is preliminary data.</text>
</comment>